<dbReference type="InterPro" id="IPR006679">
    <property type="entry name" value="Adenine_deam"/>
</dbReference>
<accession>A0A412Z6N4</accession>
<evidence type="ECO:0000259" key="7">
    <source>
        <dbReference type="Pfam" id="PF01979"/>
    </source>
</evidence>
<feature type="domain" description="Amidohydrolase-related" evidence="7">
    <location>
        <begin position="312"/>
        <end position="374"/>
    </location>
</feature>
<evidence type="ECO:0000256" key="3">
    <source>
        <dbReference type="ARBA" id="ARBA00022801"/>
    </source>
</evidence>
<dbReference type="HAMAP" id="MF_01518">
    <property type="entry name" value="Adenine_deamin"/>
    <property type="match status" value="1"/>
</dbReference>
<protein>
    <recommendedName>
        <fullName evidence="2 6">Adenine deaminase</fullName>
        <shortName evidence="6">Adenase</shortName>
        <shortName evidence="6">Adenine aminase</shortName>
        <ecNumber evidence="2 6">3.5.4.2</ecNumber>
    </recommendedName>
</protein>
<name>A0A412Z6N4_9FIRM</name>
<comment type="cofactor">
    <cofactor evidence="6">
        <name>Mn(2+)</name>
        <dbReference type="ChEBI" id="CHEBI:29035"/>
    </cofactor>
</comment>
<comment type="similarity">
    <text evidence="1 6">Belongs to the metallo-dependent hydrolases superfamily. Adenine deaminase family.</text>
</comment>
<dbReference type="SUPFAM" id="SSF51338">
    <property type="entry name" value="Composite domain of metallo-dependent hydrolases"/>
    <property type="match status" value="1"/>
</dbReference>
<comment type="caution">
    <text evidence="9">The sequence shown here is derived from an EMBL/GenBank/DDBJ whole genome shotgun (WGS) entry which is preliminary data.</text>
</comment>
<dbReference type="GO" id="GO:0000034">
    <property type="term" value="F:adenine deaminase activity"/>
    <property type="evidence" value="ECO:0007669"/>
    <property type="project" value="UniProtKB-UniRule"/>
</dbReference>
<dbReference type="AlphaFoldDB" id="A0A412Z6N4"/>
<dbReference type="InterPro" id="IPR032466">
    <property type="entry name" value="Metal_Hydrolase"/>
</dbReference>
<proteinExistence type="inferred from homology"/>
<dbReference type="EMBL" id="QRZM01000005">
    <property type="protein sequence ID" value="RGV75581.1"/>
    <property type="molecule type" value="Genomic_DNA"/>
</dbReference>
<comment type="catalytic activity">
    <reaction evidence="5 6">
        <text>adenine + H2O + H(+) = hypoxanthine + NH4(+)</text>
        <dbReference type="Rhea" id="RHEA:23688"/>
        <dbReference type="ChEBI" id="CHEBI:15377"/>
        <dbReference type="ChEBI" id="CHEBI:15378"/>
        <dbReference type="ChEBI" id="CHEBI:16708"/>
        <dbReference type="ChEBI" id="CHEBI:17368"/>
        <dbReference type="ChEBI" id="CHEBI:28938"/>
        <dbReference type="EC" id="3.5.4.2"/>
    </reaction>
</comment>
<gene>
    <name evidence="6" type="primary">ade</name>
    <name evidence="9" type="ORF">DWW02_14895</name>
</gene>
<evidence type="ECO:0000256" key="6">
    <source>
        <dbReference type="HAMAP-Rule" id="MF_01518"/>
    </source>
</evidence>
<dbReference type="SUPFAM" id="SSF51556">
    <property type="entry name" value="Metallo-dependent hydrolases"/>
    <property type="match status" value="1"/>
</dbReference>
<dbReference type="GO" id="GO:0006146">
    <property type="term" value="P:adenine catabolic process"/>
    <property type="evidence" value="ECO:0007669"/>
    <property type="project" value="InterPro"/>
</dbReference>
<dbReference type="InterPro" id="IPR011059">
    <property type="entry name" value="Metal-dep_hydrolase_composite"/>
</dbReference>
<dbReference type="RefSeq" id="WP_118018832.1">
    <property type="nucleotide sequence ID" value="NZ_CAUHGS010000004.1"/>
</dbReference>
<dbReference type="EC" id="3.5.4.2" evidence="2 6"/>
<evidence type="ECO:0000256" key="2">
    <source>
        <dbReference type="ARBA" id="ARBA00012782"/>
    </source>
</evidence>
<evidence type="ECO:0000313" key="10">
    <source>
        <dbReference type="Proteomes" id="UP000284543"/>
    </source>
</evidence>
<dbReference type="PANTHER" id="PTHR11113">
    <property type="entry name" value="N-ACETYLGLUCOSAMINE-6-PHOSPHATE DEACETYLASE"/>
    <property type="match status" value="1"/>
</dbReference>
<dbReference type="Pfam" id="PF01979">
    <property type="entry name" value="Amidohydro_1"/>
    <property type="match status" value="2"/>
</dbReference>
<keyword evidence="3 6" id="KW-0378">Hydrolase</keyword>
<evidence type="ECO:0000259" key="8">
    <source>
        <dbReference type="Pfam" id="PF13382"/>
    </source>
</evidence>
<sequence>MNLTPVPSLSNLAGDGKINELRDLILVAQGKKEATLLLKNCRIVDVYSGEIYQTDIGIYENKIASVTAGTVLRAREVIDCQGCYAIPGMIDPHMHVDTTMLWPSELARVLVPLGTTTVFVDMVNIAHNGGKAAIKAMMEAFEGLPLRAYFSAPSYCPLDPELETAAAEIDSADIAEMLQWDKVVSIGETVSSKILNLEPDFLARLAVCNVMDKIVSGHGGDLPCADEPSLDAYVASGVRDDHCIARVDDILPRLRRGVSMFLVEAPGREQVKAFFEYILAHEIPTHKMSLCIDNITIMDIVGAYGGYLDKPYRMGLESGLSAVDVVRMTTLNPATHYKKDSQLGSLTPGRFADIVLLRELDRFPPEIVIANGKVAARQGRMIGEIPAPVIAPDYLNSVHLPAGFSSDYFTVLAEPDKPAAAVRVIRVQDGEAFNQCFEAELEVVQGDVQPDLERDILKIAIIERYGQRGSMTTAFVNGFHLQHGAIATSYSVPSNNIVVVGTNEEDMAFAAEQIARMQGGFVVVDNEQMLAEVSLQIGGIMTSAPYENVLEDVEKANAAARSLGCPLEHPFFTMAQTVLSSLPDLGLTDRGLVDVPSGKVIDVVIKE</sequence>
<feature type="domain" description="Adenine deaminase C-terminal" evidence="8">
    <location>
        <begin position="435"/>
        <end position="597"/>
    </location>
</feature>
<dbReference type="InterPro" id="IPR006680">
    <property type="entry name" value="Amidohydro-rel"/>
</dbReference>
<dbReference type="PANTHER" id="PTHR11113:SF2">
    <property type="entry name" value="ADENINE DEAMINASE"/>
    <property type="match status" value="1"/>
</dbReference>
<dbReference type="Pfam" id="PF13382">
    <property type="entry name" value="Adenine_deam_C"/>
    <property type="match status" value="1"/>
</dbReference>
<organism evidence="9 10">
    <name type="scientific">Enterocloster bolteae</name>
    <dbReference type="NCBI Taxonomy" id="208479"/>
    <lineage>
        <taxon>Bacteria</taxon>
        <taxon>Bacillati</taxon>
        <taxon>Bacillota</taxon>
        <taxon>Clostridia</taxon>
        <taxon>Lachnospirales</taxon>
        <taxon>Lachnospiraceae</taxon>
        <taxon>Enterocloster</taxon>
    </lineage>
</organism>
<keyword evidence="4 6" id="KW-0464">Manganese</keyword>
<evidence type="ECO:0000256" key="5">
    <source>
        <dbReference type="ARBA" id="ARBA00047720"/>
    </source>
</evidence>
<evidence type="ECO:0000313" key="9">
    <source>
        <dbReference type="EMBL" id="RGV75581.1"/>
    </source>
</evidence>
<feature type="domain" description="Amidohydrolase-related" evidence="7">
    <location>
        <begin position="85"/>
        <end position="222"/>
    </location>
</feature>
<dbReference type="Proteomes" id="UP000284543">
    <property type="component" value="Unassembled WGS sequence"/>
</dbReference>
<dbReference type="Gene3D" id="2.30.40.10">
    <property type="entry name" value="Urease, subunit C, domain 1"/>
    <property type="match status" value="1"/>
</dbReference>
<dbReference type="InterPro" id="IPR026912">
    <property type="entry name" value="Adenine_deam_C"/>
</dbReference>
<evidence type="ECO:0000256" key="4">
    <source>
        <dbReference type="ARBA" id="ARBA00023211"/>
    </source>
</evidence>
<evidence type="ECO:0000256" key="1">
    <source>
        <dbReference type="ARBA" id="ARBA00006773"/>
    </source>
</evidence>
<dbReference type="Gene3D" id="3.20.20.140">
    <property type="entry name" value="Metal-dependent hydrolases"/>
    <property type="match status" value="1"/>
</dbReference>
<reference evidence="9 10" key="1">
    <citation type="submission" date="2018-08" db="EMBL/GenBank/DDBJ databases">
        <title>A genome reference for cultivated species of the human gut microbiota.</title>
        <authorList>
            <person name="Zou Y."/>
            <person name="Xue W."/>
            <person name="Luo G."/>
        </authorList>
    </citation>
    <scope>NUCLEOTIDE SEQUENCE [LARGE SCALE GENOMIC DNA]</scope>
    <source>
        <strain evidence="9 10">AF14-18</strain>
    </source>
</reference>